<feature type="compositionally biased region" description="Basic and acidic residues" evidence="1">
    <location>
        <begin position="247"/>
        <end position="258"/>
    </location>
</feature>
<dbReference type="Gene3D" id="3.40.50.300">
    <property type="entry name" value="P-loop containing nucleotide triphosphate hydrolases"/>
    <property type="match status" value="1"/>
</dbReference>
<evidence type="ECO:0000313" key="2">
    <source>
        <dbReference type="EMBL" id="GMI04312.1"/>
    </source>
</evidence>
<dbReference type="PANTHER" id="PTHR14932">
    <property type="entry name" value="RAS GTPASE-RELATED"/>
    <property type="match status" value="1"/>
</dbReference>
<dbReference type="GO" id="GO:0005829">
    <property type="term" value="C:cytosol"/>
    <property type="evidence" value="ECO:0007669"/>
    <property type="project" value="TreeGrafter"/>
</dbReference>
<dbReference type="OrthoDB" id="207081at2759"/>
<sequence length="431" mass="47001">MGATESIPTDMPTPTRGSVLPHSTARYSESPSTPIPKTAQMKVIIMGSRCTGKSTLFQRLKGMKPPSLIHGEYQSTSPQHDSGEIQSTSISWKSDEGDMVKLNVWDVRVKSVPRGVPVCVLLNFRDCDSSSSLTVPQVWKEINSVLSAMTVHGGASKAEVLDSEKDLAVAFGKPILHVIETSMSNCFGLKELYKYLNVPYMLKKRKDAVRTVSIQNKKILKVIGSDDGKVPPLSSYDDFARARAEREAREARDARDSEPAGLGSVERPSVKAAVARTAVGDGEMESYDNVRESQQKSKPANRGFYDSDDSSDDGGMLIEDQGHLKSKAVSSDLEDFYKSEEDESEDNGGSVGGKVAEEATSVISPPKESGEGISEIAKMAIEAAKMAFEAESGSPKKEKKVKKEKKAKKEKKEKKDKSEKKKKKKEVGTTL</sequence>
<feature type="region of interest" description="Disordered" evidence="1">
    <location>
        <begin position="1"/>
        <end position="34"/>
    </location>
</feature>
<dbReference type="InterPro" id="IPR027417">
    <property type="entry name" value="P-loop_NTPase"/>
</dbReference>
<proteinExistence type="predicted"/>
<keyword evidence="3" id="KW-1185">Reference proteome</keyword>
<organism evidence="2 3">
    <name type="scientific">Triparma retinervis</name>
    <dbReference type="NCBI Taxonomy" id="2557542"/>
    <lineage>
        <taxon>Eukaryota</taxon>
        <taxon>Sar</taxon>
        <taxon>Stramenopiles</taxon>
        <taxon>Ochrophyta</taxon>
        <taxon>Bolidophyceae</taxon>
        <taxon>Parmales</taxon>
        <taxon>Triparmaceae</taxon>
        <taxon>Triparma</taxon>
    </lineage>
</organism>
<feature type="region of interest" description="Disordered" evidence="1">
    <location>
        <begin position="388"/>
        <end position="431"/>
    </location>
</feature>
<accession>A0A9W7CCZ0</accession>
<evidence type="ECO:0000313" key="3">
    <source>
        <dbReference type="Proteomes" id="UP001165082"/>
    </source>
</evidence>
<dbReference type="GO" id="GO:0005634">
    <property type="term" value="C:nucleus"/>
    <property type="evidence" value="ECO:0007669"/>
    <property type="project" value="TreeGrafter"/>
</dbReference>
<comment type="caution">
    <text evidence="2">The sequence shown here is derived from an EMBL/GenBank/DDBJ whole genome shotgun (WGS) entry which is preliminary data.</text>
</comment>
<protein>
    <submittedName>
        <fullName evidence="2">Uncharacterized protein</fullName>
    </submittedName>
</protein>
<feature type="region of interest" description="Disordered" evidence="1">
    <location>
        <begin position="247"/>
        <end position="373"/>
    </location>
</feature>
<dbReference type="EMBL" id="BRXZ01000070">
    <property type="protein sequence ID" value="GMI04312.1"/>
    <property type="molecule type" value="Genomic_DNA"/>
</dbReference>
<dbReference type="InterPro" id="IPR040385">
    <property type="entry name" value="RABL6"/>
</dbReference>
<feature type="compositionally biased region" description="Basic residues" evidence="1">
    <location>
        <begin position="397"/>
        <end position="412"/>
    </location>
</feature>
<dbReference type="Proteomes" id="UP001165082">
    <property type="component" value="Unassembled WGS sequence"/>
</dbReference>
<dbReference type="SUPFAM" id="SSF52540">
    <property type="entry name" value="P-loop containing nucleoside triphosphate hydrolases"/>
    <property type="match status" value="1"/>
</dbReference>
<name>A0A9W7CCZ0_9STRA</name>
<gene>
    <name evidence="2" type="ORF">TrRE_jg5036</name>
</gene>
<dbReference type="AlphaFoldDB" id="A0A9W7CCZ0"/>
<dbReference type="GO" id="GO:0005525">
    <property type="term" value="F:GTP binding"/>
    <property type="evidence" value="ECO:0007669"/>
    <property type="project" value="InterPro"/>
</dbReference>
<reference evidence="2" key="1">
    <citation type="submission" date="2022-07" db="EMBL/GenBank/DDBJ databases">
        <title>Genome analysis of Parmales, a sister group of diatoms, reveals the evolutionary specialization of diatoms from phago-mixotrophs to photoautotrophs.</title>
        <authorList>
            <person name="Ban H."/>
            <person name="Sato S."/>
            <person name="Yoshikawa S."/>
            <person name="Kazumasa Y."/>
            <person name="Nakamura Y."/>
            <person name="Ichinomiya M."/>
            <person name="Saitoh K."/>
            <person name="Sato N."/>
            <person name="Blanc-Mathieu R."/>
            <person name="Endo H."/>
            <person name="Kuwata A."/>
            <person name="Ogata H."/>
        </authorList>
    </citation>
    <scope>NUCLEOTIDE SEQUENCE</scope>
</reference>
<evidence type="ECO:0000256" key="1">
    <source>
        <dbReference type="SAM" id="MobiDB-lite"/>
    </source>
</evidence>
<dbReference type="PANTHER" id="PTHR14932:SF1">
    <property type="entry name" value="RAB-LIKE PROTEIN 6"/>
    <property type="match status" value="1"/>
</dbReference>